<gene>
    <name evidence="1" type="ORF">SDC9_204885</name>
</gene>
<name>A0A645J0S8_9ZZZZ</name>
<organism evidence="1">
    <name type="scientific">bioreactor metagenome</name>
    <dbReference type="NCBI Taxonomy" id="1076179"/>
    <lineage>
        <taxon>unclassified sequences</taxon>
        <taxon>metagenomes</taxon>
        <taxon>ecological metagenomes</taxon>
    </lineage>
</organism>
<protein>
    <submittedName>
        <fullName evidence="1">Uncharacterized protein</fullName>
    </submittedName>
</protein>
<accession>A0A645J0S8</accession>
<dbReference type="AlphaFoldDB" id="A0A645J0S8"/>
<comment type="caution">
    <text evidence="1">The sequence shown here is derived from an EMBL/GenBank/DDBJ whole genome shotgun (WGS) entry which is preliminary data.</text>
</comment>
<reference evidence="1" key="1">
    <citation type="submission" date="2019-08" db="EMBL/GenBank/DDBJ databases">
        <authorList>
            <person name="Kucharzyk K."/>
            <person name="Murdoch R.W."/>
            <person name="Higgins S."/>
            <person name="Loffler F."/>
        </authorList>
    </citation>
    <scope>NUCLEOTIDE SEQUENCE</scope>
</reference>
<dbReference type="EMBL" id="VSSQ01128428">
    <property type="protein sequence ID" value="MPN57191.1"/>
    <property type="molecule type" value="Genomic_DNA"/>
</dbReference>
<proteinExistence type="predicted"/>
<sequence length="53" mass="6183">MNYYEIINEIINDLQGVLNENIPDIDRNTVDDIKADAHEALCNIFKKHKLIEL</sequence>
<evidence type="ECO:0000313" key="1">
    <source>
        <dbReference type="EMBL" id="MPN57191.1"/>
    </source>
</evidence>